<sequence length="152" mass="16916">MVFYLLQLSPSLSILDPIYSVFFLFKSHKNLPQKSSKSSLPLYLHSSPTIQSHVSLVAPPHPAQSSLLLHDKLNHMSGKDTDLELGTRNSLPLSPPSCSIFLLAMTATSRTTFVRHPWTERSKSLDRCCLSPPPLPLPSSFSLSVCCLDRER</sequence>
<evidence type="ECO:0000313" key="1">
    <source>
        <dbReference type="EMBL" id="CAL1373636.1"/>
    </source>
</evidence>
<dbReference type="AlphaFoldDB" id="A0AAV2DKY1"/>
<organism evidence="1 2">
    <name type="scientific">Linum trigynum</name>
    <dbReference type="NCBI Taxonomy" id="586398"/>
    <lineage>
        <taxon>Eukaryota</taxon>
        <taxon>Viridiplantae</taxon>
        <taxon>Streptophyta</taxon>
        <taxon>Embryophyta</taxon>
        <taxon>Tracheophyta</taxon>
        <taxon>Spermatophyta</taxon>
        <taxon>Magnoliopsida</taxon>
        <taxon>eudicotyledons</taxon>
        <taxon>Gunneridae</taxon>
        <taxon>Pentapetalae</taxon>
        <taxon>rosids</taxon>
        <taxon>fabids</taxon>
        <taxon>Malpighiales</taxon>
        <taxon>Linaceae</taxon>
        <taxon>Linum</taxon>
    </lineage>
</organism>
<dbReference type="Proteomes" id="UP001497516">
    <property type="component" value="Chromosome 3"/>
</dbReference>
<proteinExistence type="predicted"/>
<keyword evidence="2" id="KW-1185">Reference proteome</keyword>
<name>A0AAV2DKY1_9ROSI</name>
<protein>
    <submittedName>
        <fullName evidence="1">Uncharacterized protein</fullName>
    </submittedName>
</protein>
<evidence type="ECO:0000313" key="2">
    <source>
        <dbReference type="Proteomes" id="UP001497516"/>
    </source>
</evidence>
<gene>
    <name evidence="1" type="ORF">LTRI10_LOCUS15556</name>
</gene>
<dbReference type="EMBL" id="OZ034816">
    <property type="protein sequence ID" value="CAL1373636.1"/>
    <property type="molecule type" value="Genomic_DNA"/>
</dbReference>
<accession>A0AAV2DKY1</accession>
<reference evidence="1 2" key="1">
    <citation type="submission" date="2024-04" db="EMBL/GenBank/DDBJ databases">
        <authorList>
            <person name="Fracassetti M."/>
        </authorList>
    </citation>
    <scope>NUCLEOTIDE SEQUENCE [LARGE SCALE GENOMIC DNA]</scope>
</reference>